<comment type="caution">
    <text evidence="1">The sequence shown here is derived from an EMBL/GenBank/DDBJ whole genome shotgun (WGS) entry which is preliminary data.</text>
</comment>
<evidence type="ECO:0008006" key="3">
    <source>
        <dbReference type="Google" id="ProtNLM"/>
    </source>
</evidence>
<reference evidence="1 2" key="1">
    <citation type="submission" date="2008-07" db="EMBL/GenBank/DDBJ databases">
        <authorList>
            <person name="Gonzalez J."/>
            <person name="Sokolova T."/>
            <person name="Ferriera S."/>
            <person name="Johnson J."/>
            <person name="Kravitz S."/>
            <person name="Beeson K."/>
            <person name="Sutton G."/>
            <person name="Rogers Y.-H."/>
            <person name="Friedman R."/>
            <person name="Frazier M."/>
            <person name="Venter J.C."/>
        </authorList>
    </citation>
    <scope>NUCLEOTIDE SEQUENCE [LARGE SCALE GENOMIC DNA]</scope>
    <source>
        <strain evidence="1 2">DSM 12653</strain>
    </source>
</reference>
<name>A0A0F5PJJ7_9THEO</name>
<evidence type="ECO:0000313" key="2">
    <source>
        <dbReference type="Proteomes" id="UP000010146"/>
    </source>
</evidence>
<evidence type="ECO:0000313" key="1">
    <source>
        <dbReference type="EMBL" id="KKC28790.1"/>
    </source>
</evidence>
<proteinExistence type="predicted"/>
<dbReference type="AlphaFoldDB" id="A0A0F5PJJ7"/>
<reference evidence="2" key="3">
    <citation type="submission" date="2015-02" db="EMBL/GenBank/DDBJ databases">
        <title>Genome analysis of three genomes within the thermophilic hydrogenogenic bacterial species Caldanaerobacter subterraneus.</title>
        <authorList>
            <person name="Sant'Anna F.H."/>
            <person name="Lebedinsky A."/>
            <person name="Sokolova T."/>
            <person name="Robb F.T."/>
            <person name="Gonzalez J.M."/>
        </authorList>
    </citation>
    <scope>NUCLEOTIDE SEQUENCE [LARGE SCALE GENOMIC DNA]</scope>
    <source>
        <strain evidence="2">DSM 12653</strain>
    </source>
</reference>
<dbReference type="InterPro" id="IPR021377">
    <property type="entry name" value="DUF3006"/>
</dbReference>
<dbReference type="Proteomes" id="UP000010146">
    <property type="component" value="Unassembled WGS sequence"/>
</dbReference>
<organism evidence="1 2">
    <name type="scientific">Caldanaerobacter subterraneus subsp. pacificus DSM 12653</name>
    <dbReference type="NCBI Taxonomy" id="391606"/>
    <lineage>
        <taxon>Bacteria</taxon>
        <taxon>Bacillati</taxon>
        <taxon>Bacillota</taxon>
        <taxon>Clostridia</taxon>
        <taxon>Thermoanaerobacterales</taxon>
        <taxon>Thermoanaerobacteraceae</taxon>
        <taxon>Caldanaerobacter</taxon>
    </lineage>
</organism>
<gene>
    <name evidence="1" type="ORF">CDSM653_02172</name>
</gene>
<dbReference type="Pfam" id="PF11213">
    <property type="entry name" value="DUF3006"/>
    <property type="match status" value="1"/>
</dbReference>
<accession>A0A0F5PJJ7</accession>
<dbReference type="EMBL" id="ABXP02000115">
    <property type="protein sequence ID" value="KKC28790.1"/>
    <property type="molecule type" value="Genomic_DNA"/>
</dbReference>
<protein>
    <recommendedName>
        <fullName evidence="3">DUF3006 domain-containing protein</fullName>
    </recommendedName>
</protein>
<reference evidence="1 2" key="2">
    <citation type="journal article" date="2015" name="BMC Genomics">
        <title>Analysis of three genomes within the thermophilic bacterial species Caldanaerobacter subterraneus with a focus on carbon monoxide dehydrogenase evolution and hydrolase diversity.</title>
        <authorList>
            <person name="Sant'Anna F.H."/>
            <person name="Lebedinsky A.V."/>
            <person name="Sokolova T.G."/>
            <person name="Robb F.T."/>
            <person name="Gonzalez J.M."/>
        </authorList>
    </citation>
    <scope>NUCLEOTIDE SEQUENCE [LARGE SCALE GENOMIC DNA]</scope>
    <source>
        <strain evidence="1 2">DSM 12653</strain>
    </source>
</reference>
<sequence>MYYGGINVCDENSKYCVVDRFEEEWAVIEYKSKTFNFPKDLLPLNVREGDVIKFEVVVDEEETKRRKERIEKLADELFTEEE</sequence>
<dbReference type="Gene3D" id="6.20.120.50">
    <property type="match status" value="1"/>
</dbReference>